<name>A0A135S1I3_9PEZI</name>
<dbReference type="Proteomes" id="UP000070328">
    <property type="component" value="Unassembled WGS sequence"/>
</dbReference>
<protein>
    <submittedName>
        <fullName evidence="1">Capsule polysaccharide biosynthesis protein</fullName>
    </submittedName>
</protein>
<sequence>MLQYAIPPAFKDKLEVTNAHDQRSDDEIFESLRRHVPVLGEKNVWAYWDGGIDQLPSWCRRNVIDWVRICGPNWTIRVLDNVPGSPNHALEFAPKEMLPRCFIEGAMTGKHVGQHSSDMITGALLYTYGGVKMDVGCILLRDLDRGLWSVLEDPGSPYEIAAPIQFAQYLANHFLASRKANPFIKRWHDLFIHLWEDRETSEGINTHPLLSHVKESFSLSESKSKGFKWDFKVSFEELLDYVAQNACWARVCMVEGSDDDSFNASEYWMSHVLAIDVLQEHWAAKTLIGGENFGEHLYELLALGLDTDPESECHKEASKLVWTLLSETSMQKISRGSGLVNSLQPGSVWDDRPGADCQPGTFGGLLRYGAINFTQKRHEIAVRKPEKAKTMLRKGFLEY</sequence>
<accession>A0A135S1I3</accession>
<comment type="caution">
    <text evidence="1">The sequence shown here is derived from an EMBL/GenBank/DDBJ whole genome shotgun (WGS) entry which is preliminary data.</text>
</comment>
<gene>
    <name evidence="1" type="ORF">CSIM01_05528</name>
</gene>
<dbReference type="AlphaFoldDB" id="A0A135S1I3"/>
<reference evidence="1 2" key="1">
    <citation type="submission" date="2014-02" db="EMBL/GenBank/DDBJ databases">
        <title>The genome sequence of Colletotrichum simmondsii CBS122122.</title>
        <authorList>
            <person name="Baroncelli R."/>
            <person name="Thon M.R."/>
        </authorList>
    </citation>
    <scope>NUCLEOTIDE SEQUENCE [LARGE SCALE GENOMIC DNA]</scope>
    <source>
        <strain evidence="1 2">CBS122122</strain>
    </source>
</reference>
<proteinExistence type="predicted"/>
<dbReference type="InterPro" id="IPR008441">
    <property type="entry name" value="AfumC-like_glycosyl_Trfase"/>
</dbReference>
<keyword evidence="2" id="KW-1185">Reference proteome</keyword>
<dbReference type="GO" id="GO:0016757">
    <property type="term" value="F:glycosyltransferase activity"/>
    <property type="evidence" value="ECO:0007669"/>
    <property type="project" value="InterPro"/>
</dbReference>
<organism evidence="1 2">
    <name type="scientific">Colletotrichum simmondsii</name>
    <dbReference type="NCBI Taxonomy" id="703756"/>
    <lineage>
        <taxon>Eukaryota</taxon>
        <taxon>Fungi</taxon>
        <taxon>Dikarya</taxon>
        <taxon>Ascomycota</taxon>
        <taxon>Pezizomycotina</taxon>
        <taxon>Sordariomycetes</taxon>
        <taxon>Hypocreomycetidae</taxon>
        <taxon>Glomerellales</taxon>
        <taxon>Glomerellaceae</taxon>
        <taxon>Colletotrichum</taxon>
        <taxon>Colletotrichum acutatum species complex</taxon>
    </lineage>
</organism>
<dbReference type="Gene3D" id="3.90.550.20">
    <property type="match status" value="1"/>
</dbReference>
<dbReference type="InterPro" id="IPR029044">
    <property type="entry name" value="Nucleotide-diphossugar_trans"/>
</dbReference>
<dbReference type="OrthoDB" id="409543at2759"/>
<evidence type="ECO:0000313" key="1">
    <source>
        <dbReference type="EMBL" id="KXH29762.1"/>
    </source>
</evidence>
<evidence type="ECO:0000313" key="2">
    <source>
        <dbReference type="Proteomes" id="UP000070328"/>
    </source>
</evidence>
<dbReference type="SUPFAM" id="SSF53448">
    <property type="entry name" value="Nucleotide-diphospho-sugar transferases"/>
    <property type="match status" value="1"/>
</dbReference>
<dbReference type="Pfam" id="PF05704">
    <property type="entry name" value="Caps_synth"/>
    <property type="match status" value="1"/>
</dbReference>
<dbReference type="EMBL" id="JFBX01000739">
    <property type="protein sequence ID" value="KXH29762.1"/>
    <property type="molecule type" value="Genomic_DNA"/>
</dbReference>